<evidence type="ECO:0000256" key="6">
    <source>
        <dbReference type="SAM" id="MobiDB-lite"/>
    </source>
</evidence>
<dbReference type="PANTHER" id="PTHR45991">
    <property type="entry name" value="PACHYTENE CHECKPOINT PROTEIN 2"/>
    <property type="match status" value="1"/>
</dbReference>
<reference evidence="8 9" key="1">
    <citation type="submission" date="2013-07" db="EMBL/GenBank/DDBJ databases">
        <title>The Genome Sequence of Cryptococcus heveanensis BCC8398.</title>
        <authorList>
            <consortium name="The Broad Institute Genome Sequencing Platform"/>
            <person name="Cuomo C."/>
            <person name="Litvintseva A."/>
            <person name="Chen Y."/>
            <person name="Heitman J."/>
            <person name="Sun S."/>
            <person name="Springer D."/>
            <person name="Dromer F."/>
            <person name="Young S.K."/>
            <person name="Zeng Q."/>
            <person name="Gargeya S."/>
            <person name="Fitzgerald M."/>
            <person name="Abouelleil A."/>
            <person name="Alvarado L."/>
            <person name="Berlin A.M."/>
            <person name="Chapman S.B."/>
            <person name="Dewar J."/>
            <person name="Goldberg J."/>
            <person name="Griggs A."/>
            <person name="Gujja S."/>
            <person name="Hansen M."/>
            <person name="Howarth C."/>
            <person name="Imamovic A."/>
            <person name="Larimer J."/>
            <person name="McCowan C."/>
            <person name="Murphy C."/>
            <person name="Pearson M."/>
            <person name="Priest M."/>
            <person name="Roberts A."/>
            <person name="Saif S."/>
            <person name="Shea T."/>
            <person name="Sykes S."/>
            <person name="Wortman J."/>
            <person name="Nusbaum C."/>
            <person name="Birren B."/>
        </authorList>
    </citation>
    <scope>NUCLEOTIDE SEQUENCE [LARGE SCALE GENOMIC DNA]</scope>
    <source>
        <strain evidence="8 9">BCC8398</strain>
    </source>
</reference>
<evidence type="ECO:0000256" key="5">
    <source>
        <dbReference type="RuleBase" id="RU003651"/>
    </source>
</evidence>
<proteinExistence type="inferred from homology"/>
<dbReference type="Pfam" id="PF00004">
    <property type="entry name" value="AAA"/>
    <property type="match status" value="1"/>
</dbReference>
<dbReference type="Gene3D" id="3.40.50.300">
    <property type="entry name" value="P-loop containing nucleotide triphosphate hydrolases"/>
    <property type="match status" value="1"/>
</dbReference>
<dbReference type="PANTHER" id="PTHR45991:SF1">
    <property type="entry name" value="PACHYTENE CHECKPOINT PROTEIN 2 HOMOLOG"/>
    <property type="match status" value="1"/>
</dbReference>
<evidence type="ECO:0000256" key="4">
    <source>
        <dbReference type="ARBA" id="ARBA00023254"/>
    </source>
</evidence>
<feature type="compositionally biased region" description="Low complexity" evidence="6">
    <location>
        <begin position="36"/>
        <end position="46"/>
    </location>
</feature>
<feature type="compositionally biased region" description="Acidic residues" evidence="6">
    <location>
        <begin position="111"/>
        <end position="148"/>
    </location>
</feature>
<dbReference type="EMBL" id="KV700137">
    <property type="protein sequence ID" value="OCF31206.1"/>
    <property type="molecule type" value="Genomic_DNA"/>
</dbReference>
<evidence type="ECO:0000259" key="7">
    <source>
        <dbReference type="SMART" id="SM00382"/>
    </source>
</evidence>
<dbReference type="GO" id="GO:0007131">
    <property type="term" value="P:reciprocal meiotic recombination"/>
    <property type="evidence" value="ECO:0007669"/>
    <property type="project" value="TreeGrafter"/>
</dbReference>
<evidence type="ECO:0000256" key="1">
    <source>
        <dbReference type="ARBA" id="ARBA00007271"/>
    </source>
</evidence>
<dbReference type="FunFam" id="3.40.50.300:FF:001494">
    <property type="entry name" value="Pachytene checkpoint component Pch2"/>
    <property type="match status" value="1"/>
</dbReference>
<dbReference type="STRING" id="1296120.A0A1B9GJP7"/>
<accession>A0A1B9GJP7</accession>
<gene>
    <name evidence="8" type="ORF">I316_07175</name>
</gene>
<keyword evidence="3 5" id="KW-0067">ATP-binding</keyword>
<evidence type="ECO:0000313" key="9">
    <source>
        <dbReference type="Proteomes" id="UP000092666"/>
    </source>
</evidence>
<reference evidence="9" key="2">
    <citation type="submission" date="2013-12" db="EMBL/GenBank/DDBJ databases">
        <title>Evolution of pathogenesis and genome organization in the Tremellales.</title>
        <authorList>
            <person name="Cuomo C."/>
            <person name="Litvintseva A."/>
            <person name="Heitman J."/>
            <person name="Chen Y."/>
            <person name="Sun S."/>
            <person name="Springer D."/>
            <person name="Dromer F."/>
            <person name="Young S."/>
            <person name="Zeng Q."/>
            <person name="Chapman S."/>
            <person name="Gujja S."/>
            <person name="Saif S."/>
            <person name="Birren B."/>
        </authorList>
    </citation>
    <scope>NUCLEOTIDE SEQUENCE [LARGE SCALE GENOMIC DNA]</scope>
    <source>
        <strain evidence="9">BCC8398</strain>
    </source>
</reference>
<dbReference type="InterPro" id="IPR003959">
    <property type="entry name" value="ATPase_AAA_core"/>
</dbReference>
<evidence type="ECO:0000256" key="3">
    <source>
        <dbReference type="ARBA" id="ARBA00022840"/>
    </source>
</evidence>
<sequence>MPSILQPHPPPAPSSSSSKTNVKVTTYTSESRRSMLPLSPSTTSTLQADSPERLRIALTSGSSSLHAHAHAHVNGHAGRNSSSFQDEHENDVEGKEDELEQVDGRLHHGDDEEEEDEDERNVPSESEEDGDDSEGDMDIEEDSDGDSEMGDRDERIVVHVEARLRPDSTGLLRSLEPSLMSFVQTIERPITLGARLLGWDEIAVLNSNVERVWVGEGPQGVSSVRPADAKIQLHIYRANESDDLEEFSADFDDDDEEKVTAASMRVLPSLELDGIWDTLVYADDLKTRLLNYIYSTIHFSELQIDSDIVAWNRVVLLHGPPGTGKTSLCRALAQKISVRLDKSYSQGKLIEINSHSLFSKWFSESGKLVQRLFETVTKEVDDESQFVVVMIDEVESLTAARAGAMRGNEPSDSLRVVNALLTQLDKLRMRKNVLVMTTSNLAEAIDEAFISRVDMQEYVPLPPPQAVYHILSGCLDEMMSKELMKRVTLLKWDAANYSAGSKERESERKERVGAALAVLAKRCYSLEISGRTLRRLPVLAYARFLLPRSGKHRPHRIERWLEAMNSYIDVEQENKRQEAARARLVANGVAIGSQDAGNGAGHGHGRGHARVASIDRSEVGTMVGTAIAGEKGPHHGH</sequence>
<dbReference type="Pfam" id="PF23563">
    <property type="entry name" value="TRIP13_N"/>
    <property type="match status" value="1"/>
</dbReference>
<keyword evidence="2 5" id="KW-0547">Nucleotide-binding</keyword>
<dbReference type="GO" id="GO:0005694">
    <property type="term" value="C:chromosome"/>
    <property type="evidence" value="ECO:0007669"/>
    <property type="project" value="TreeGrafter"/>
</dbReference>
<evidence type="ECO:0000256" key="2">
    <source>
        <dbReference type="ARBA" id="ARBA00022741"/>
    </source>
</evidence>
<organism evidence="8 9">
    <name type="scientific">Kwoniella heveanensis BCC8398</name>
    <dbReference type="NCBI Taxonomy" id="1296120"/>
    <lineage>
        <taxon>Eukaryota</taxon>
        <taxon>Fungi</taxon>
        <taxon>Dikarya</taxon>
        <taxon>Basidiomycota</taxon>
        <taxon>Agaricomycotina</taxon>
        <taxon>Tremellomycetes</taxon>
        <taxon>Tremellales</taxon>
        <taxon>Cryptococcaceae</taxon>
        <taxon>Kwoniella</taxon>
    </lineage>
</organism>
<dbReference type="InterPro" id="IPR003960">
    <property type="entry name" value="ATPase_AAA_CS"/>
</dbReference>
<dbReference type="GO" id="GO:0005634">
    <property type="term" value="C:nucleus"/>
    <property type="evidence" value="ECO:0007669"/>
    <property type="project" value="TreeGrafter"/>
</dbReference>
<comment type="similarity">
    <text evidence="1">Belongs to the AAA ATPase family. PCH2 subfamily.</text>
</comment>
<protein>
    <recommendedName>
        <fullName evidence="7">AAA+ ATPase domain-containing protein</fullName>
    </recommendedName>
</protein>
<dbReference type="Proteomes" id="UP000092666">
    <property type="component" value="Unassembled WGS sequence"/>
</dbReference>
<dbReference type="GO" id="GO:0016887">
    <property type="term" value="F:ATP hydrolysis activity"/>
    <property type="evidence" value="ECO:0007669"/>
    <property type="project" value="InterPro"/>
</dbReference>
<dbReference type="SMART" id="SM00382">
    <property type="entry name" value="AAA"/>
    <property type="match status" value="1"/>
</dbReference>
<dbReference type="InterPro" id="IPR027417">
    <property type="entry name" value="P-loop_NTPase"/>
</dbReference>
<keyword evidence="4" id="KW-0469">Meiosis</keyword>
<dbReference type="InterPro" id="IPR044539">
    <property type="entry name" value="Pch2-like"/>
</dbReference>
<dbReference type="OrthoDB" id="10042665at2759"/>
<dbReference type="GO" id="GO:0051598">
    <property type="term" value="P:meiotic recombination checkpoint signaling"/>
    <property type="evidence" value="ECO:0007669"/>
    <property type="project" value="TreeGrafter"/>
</dbReference>
<feature type="compositionally biased region" description="Low complexity" evidence="6">
    <location>
        <begin position="57"/>
        <end position="66"/>
    </location>
</feature>
<dbReference type="AlphaFoldDB" id="A0A1B9GJP7"/>
<evidence type="ECO:0000313" key="8">
    <source>
        <dbReference type="EMBL" id="OCF31206.1"/>
    </source>
</evidence>
<dbReference type="GO" id="GO:0005524">
    <property type="term" value="F:ATP binding"/>
    <property type="evidence" value="ECO:0007669"/>
    <property type="project" value="UniProtKB-KW"/>
</dbReference>
<feature type="domain" description="AAA+ ATPase" evidence="7">
    <location>
        <begin position="311"/>
        <end position="463"/>
    </location>
</feature>
<feature type="compositionally biased region" description="Polar residues" evidence="6">
    <location>
        <begin position="19"/>
        <end position="29"/>
    </location>
</feature>
<dbReference type="InterPro" id="IPR003593">
    <property type="entry name" value="AAA+_ATPase"/>
</dbReference>
<dbReference type="PROSITE" id="PS00674">
    <property type="entry name" value="AAA"/>
    <property type="match status" value="1"/>
</dbReference>
<feature type="region of interest" description="Disordered" evidence="6">
    <location>
        <begin position="1"/>
        <end position="152"/>
    </location>
</feature>
<dbReference type="InterPro" id="IPR058249">
    <property type="entry name" value="Pch2_C"/>
</dbReference>
<keyword evidence="9" id="KW-1185">Reference proteome</keyword>
<name>A0A1B9GJP7_9TREE</name>
<dbReference type="Pfam" id="PF23242">
    <property type="entry name" value="AAA_lid_TRIP13_C"/>
    <property type="match status" value="1"/>
</dbReference>
<dbReference type="SUPFAM" id="SSF52540">
    <property type="entry name" value="P-loop containing nucleoside triphosphate hydrolases"/>
    <property type="match status" value="1"/>
</dbReference>